<evidence type="ECO:0000259" key="3">
    <source>
        <dbReference type="PROSITE" id="PS50110"/>
    </source>
</evidence>
<evidence type="ECO:0000256" key="2">
    <source>
        <dbReference type="PROSITE-ProRule" id="PRU00169"/>
    </source>
</evidence>
<keyword evidence="6" id="KW-1185">Reference proteome</keyword>
<gene>
    <name evidence="5" type="ORF">H8K33_06800</name>
</gene>
<name>A0ABR6XNY6_9BURK</name>
<accession>A0ABR6XNY6</accession>
<organism evidence="5 6">
    <name type="scientific">Undibacterium amnicola</name>
    <dbReference type="NCBI Taxonomy" id="1834038"/>
    <lineage>
        <taxon>Bacteria</taxon>
        <taxon>Pseudomonadati</taxon>
        <taxon>Pseudomonadota</taxon>
        <taxon>Betaproteobacteria</taxon>
        <taxon>Burkholderiales</taxon>
        <taxon>Oxalobacteraceae</taxon>
        <taxon>Undibacterium</taxon>
    </lineage>
</organism>
<keyword evidence="1" id="KW-0238">DNA-binding</keyword>
<dbReference type="InterPro" id="IPR007492">
    <property type="entry name" value="LytTR_DNA-bd_dom"/>
</dbReference>
<evidence type="ECO:0000313" key="5">
    <source>
        <dbReference type="EMBL" id="MBC3831209.1"/>
    </source>
</evidence>
<dbReference type="InterPro" id="IPR039420">
    <property type="entry name" value="WalR-like"/>
</dbReference>
<feature type="domain" description="HTH LytTR-type" evidence="4">
    <location>
        <begin position="160"/>
        <end position="267"/>
    </location>
</feature>
<dbReference type="PROSITE" id="PS50930">
    <property type="entry name" value="HTH_LYTTR"/>
    <property type="match status" value="1"/>
</dbReference>
<dbReference type="EMBL" id="JACOFU010000002">
    <property type="protein sequence ID" value="MBC3831209.1"/>
    <property type="molecule type" value="Genomic_DNA"/>
</dbReference>
<dbReference type="Gene3D" id="3.40.50.2300">
    <property type="match status" value="1"/>
</dbReference>
<dbReference type="Proteomes" id="UP000643610">
    <property type="component" value="Unassembled WGS sequence"/>
</dbReference>
<evidence type="ECO:0000313" key="6">
    <source>
        <dbReference type="Proteomes" id="UP000643610"/>
    </source>
</evidence>
<proteinExistence type="predicted"/>
<dbReference type="PANTHER" id="PTHR48111:SF69">
    <property type="entry name" value="RESPONSE REGULATOR RECEIVER"/>
    <property type="match status" value="1"/>
</dbReference>
<dbReference type="SUPFAM" id="SSF52172">
    <property type="entry name" value="CheY-like"/>
    <property type="match status" value="1"/>
</dbReference>
<dbReference type="SMART" id="SM00448">
    <property type="entry name" value="REC"/>
    <property type="match status" value="1"/>
</dbReference>
<dbReference type="Pfam" id="PF04397">
    <property type="entry name" value="LytTR"/>
    <property type="match status" value="1"/>
</dbReference>
<sequence>METVLGKWTAVIADDEPLLREELTLMLQQAWPELSIVAYAKNGREAVKLFEQYQPQLCFLDVHMPGLNGIEAARIIGNRAHLVFVTAFDHYALDAFAQGAHDYLVKPVVFTRLAETVTRLKERLSRSQDLPRIDDLLDLLAKAKDGKSPSKGAPQFLRWIRVNIGQTLRMIAVEDIDFFLADDKYVVITWRDEHGKVAEALIRTPLRELLPQLNPTFFSQVHRSTVVNMSAISHVIRGDNETASIHFKGHDKVAPVSRNYLHLFRQM</sequence>
<feature type="modified residue" description="4-aspartylphosphate" evidence="2">
    <location>
        <position position="61"/>
    </location>
</feature>
<dbReference type="Gene3D" id="2.40.50.1020">
    <property type="entry name" value="LytTr DNA-binding domain"/>
    <property type="match status" value="1"/>
</dbReference>
<feature type="domain" description="Response regulatory" evidence="3">
    <location>
        <begin position="9"/>
        <end position="121"/>
    </location>
</feature>
<protein>
    <submittedName>
        <fullName evidence="5">Response regulator transcription factor</fullName>
    </submittedName>
</protein>
<dbReference type="PANTHER" id="PTHR48111">
    <property type="entry name" value="REGULATOR OF RPOS"/>
    <property type="match status" value="1"/>
</dbReference>
<keyword evidence="2" id="KW-0597">Phosphoprotein</keyword>
<dbReference type="InterPro" id="IPR001789">
    <property type="entry name" value="Sig_transdc_resp-reg_receiver"/>
</dbReference>
<reference evidence="5 6" key="1">
    <citation type="submission" date="2020-08" db="EMBL/GenBank/DDBJ databases">
        <title>Novel species isolated from subtropical streams in China.</title>
        <authorList>
            <person name="Lu H."/>
        </authorList>
    </citation>
    <scope>NUCLEOTIDE SEQUENCE [LARGE SCALE GENOMIC DNA]</scope>
    <source>
        <strain evidence="5 6">KCTC 52442</strain>
    </source>
</reference>
<evidence type="ECO:0000259" key="4">
    <source>
        <dbReference type="PROSITE" id="PS50930"/>
    </source>
</evidence>
<dbReference type="InterPro" id="IPR011006">
    <property type="entry name" value="CheY-like_superfamily"/>
</dbReference>
<dbReference type="Pfam" id="PF00072">
    <property type="entry name" value="Response_reg"/>
    <property type="match status" value="1"/>
</dbReference>
<comment type="caution">
    <text evidence="5">The sequence shown here is derived from an EMBL/GenBank/DDBJ whole genome shotgun (WGS) entry which is preliminary data.</text>
</comment>
<evidence type="ECO:0000256" key="1">
    <source>
        <dbReference type="ARBA" id="ARBA00023125"/>
    </source>
</evidence>
<dbReference type="PROSITE" id="PS50110">
    <property type="entry name" value="RESPONSE_REGULATORY"/>
    <property type="match status" value="1"/>
</dbReference>
<dbReference type="SMART" id="SM00850">
    <property type="entry name" value="LytTR"/>
    <property type="match status" value="1"/>
</dbReference>
<dbReference type="RefSeq" id="WP_186890226.1">
    <property type="nucleotide sequence ID" value="NZ_JACOFU010000002.1"/>
</dbReference>